<gene>
    <name evidence="2" type="ORF">GS551_07925</name>
</gene>
<organism evidence="2 3">
    <name type="scientific">Rhodococcus hoagii</name>
    <name type="common">Corynebacterium equii</name>
    <dbReference type="NCBI Taxonomy" id="43767"/>
    <lineage>
        <taxon>Bacteria</taxon>
        <taxon>Bacillati</taxon>
        <taxon>Actinomycetota</taxon>
        <taxon>Actinomycetes</taxon>
        <taxon>Mycobacteriales</taxon>
        <taxon>Nocardiaceae</taxon>
        <taxon>Prescottella</taxon>
    </lineage>
</organism>
<accession>A0AAE3B9I2</accession>
<dbReference type="Proteomes" id="UP000706122">
    <property type="component" value="Unassembled WGS sequence"/>
</dbReference>
<evidence type="ECO:0008006" key="4">
    <source>
        <dbReference type="Google" id="ProtNLM"/>
    </source>
</evidence>
<dbReference type="EMBL" id="WUYC01000001">
    <property type="protein sequence ID" value="MBM4714131.1"/>
    <property type="molecule type" value="Genomic_DNA"/>
</dbReference>
<dbReference type="AlphaFoldDB" id="A0AAE3B9I2"/>
<feature type="region of interest" description="Disordered" evidence="1">
    <location>
        <begin position="228"/>
        <end position="256"/>
    </location>
</feature>
<proteinExistence type="predicted"/>
<dbReference type="Gene3D" id="3.40.50.1400">
    <property type="match status" value="1"/>
</dbReference>
<evidence type="ECO:0000313" key="2">
    <source>
        <dbReference type="EMBL" id="MBM4714131.1"/>
    </source>
</evidence>
<comment type="caution">
    <text evidence="2">The sequence shown here is derived from an EMBL/GenBank/DDBJ whole genome shotgun (WGS) entry which is preliminary data.</text>
</comment>
<reference evidence="2" key="1">
    <citation type="submission" date="2019-11" db="EMBL/GenBank/DDBJ databases">
        <title>Spread of Macrolides and rifampicin resistant Rhodococcus equi in clinical isolates in the USA.</title>
        <authorList>
            <person name="Alvarez-Narvaez S."/>
            <person name="Huber L."/>
            <person name="Cohen N.D."/>
            <person name="Slovis N."/>
            <person name="Greiter M."/>
            <person name="Giguere S."/>
            <person name="Hart K."/>
        </authorList>
    </citation>
    <scope>NUCLEOTIDE SEQUENCE</scope>
    <source>
        <strain evidence="2">Lh_5</strain>
    </source>
</reference>
<protein>
    <recommendedName>
        <fullName evidence="4">Cobalamin biosynthesis protein CbiX</fullName>
    </recommendedName>
</protein>
<feature type="compositionally biased region" description="Basic residues" evidence="1">
    <location>
        <begin position="247"/>
        <end position="256"/>
    </location>
</feature>
<sequence length="256" mass="26091">MDEHVAAVNVILVCGHECPDPAYLQTVSPDWTVVAGGRALTAAIDTARAASADPVCVVPMTLGRDPGLVADAARALSWARRESNSPPLVLSSPLGTADHLVGWLRGRAAAASSDALLVVAPTGSPFEDAELFRIARLVRQFGPSALVEVALSGGDPDLDDGIDRCRRLGARQIAVLPAWLGSGPALPSGVADGGPLLTGAALRELVEARVADALHDLAHGHDGIADGLSAEHGHGFAHSHGPGGSHGHGHGHGHGH</sequence>
<evidence type="ECO:0000313" key="3">
    <source>
        <dbReference type="Proteomes" id="UP000706122"/>
    </source>
</evidence>
<name>A0AAE3B9I2_RHOHA</name>
<dbReference type="SUPFAM" id="SSF53800">
    <property type="entry name" value="Chelatase"/>
    <property type="match status" value="1"/>
</dbReference>
<evidence type="ECO:0000256" key="1">
    <source>
        <dbReference type="SAM" id="MobiDB-lite"/>
    </source>
</evidence>